<evidence type="ECO:0000256" key="1">
    <source>
        <dbReference type="SAM" id="MobiDB-lite"/>
    </source>
</evidence>
<organism evidence="2 3">
    <name type="scientific">Pandoraea soli</name>
    <dbReference type="NCBI Taxonomy" id="2508293"/>
    <lineage>
        <taxon>Bacteria</taxon>
        <taxon>Pseudomonadati</taxon>
        <taxon>Pseudomonadota</taxon>
        <taxon>Betaproteobacteria</taxon>
        <taxon>Burkholderiales</taxon>
        <taxon>Burkholderiaceae</taxon>
        <taxon>Pandoraea</taxon>
    </lineage>
</organism>
<accession>A0ABY6W805</accession>
<name>A0ABY6W805_9BURK</name>
<dbReference type="Proteomes" id="UP000405357">
    <property type="component" value="Unassembled WGS sequence"/>
</dbReference>
<dbReference type="EMBL" id="CABPSG010000006">
    <property type="protein sequence ID" value="VVE10739.1"/>
    <property type="molecule type" value="Genomic_DNA"/>
</dbReference>
<proteinExistence type="predicted"/>
<comment type="caution">
    <text evidence="2">The sequence shown here is derived from an EMBL/GenBank/DDBJ whole genome shotgun (WGS) entry which is preliminary data.</text>
</comment>
<dbReference type="InterPro" id="IPR036388">
    <property type="entry name" value="WH-like_DNA-bd_sf"/>
</dbReference>
<gene>
    <name evidence="2" type="ORF">PSO31014_02600</name>
</gene>
<sequence length="233" mass="25864">MSMKMEDEIKRWTAKRKSALVLDNIQGKTTVSEASRSFDLAPSEVESWVEDGKRGMENTLGANPLDVREQYERQLKDLQEAYGEAMLELRARKNCSPSWARTRSDRDDPPGTSSRRHHRLDRQAVPMVRCAAPHCVLSIRESTRQSTTALCRTHQGIDRGVPVIWLSDGGLPARVQQEHGTAGLSIERLAGQEAPNRLAAPHTGAALGGDSAERTVVLAAFGPAEMAGRRWRW</sequence>
<evidence type="ECO:0000313" key="3">
    <source>
        <dbReference type="Proteomes" id="UP000405357"/>
    </source>
</evidence>
<reference evidence="2 3" key="1">
    <citation type="submission" date="2019-08" db="EMBL/GenBank/DDBJ databases">
        <authorList>
            <person name="Peeters C."/>
        </authorList>
    </citation>
    <scope>NUCLEOTIDE SEQUENCE [LARGE SCALE GENOMIC DNA]</scope>
    <source>
        <strain evidence="2 3">LMG 31014</strain>
    </source>
</reference>
<keyword evidence="3" id="KW-1185">Reference proteome</keyword>
<evidence type="ECO:0000313" key="2">
    <source>
        <dbReference type="EMBL" id="VVE10739.1"/>
    </source>
</evidence>
<dbReference type="InterPro" id="IPR010921">
    <property type="entry name" value="Trp_repressor/repl_initiator"/>
</dbReference>
<dbReference type="SUPFAM" id="SSF48295">
    <property type="entry name" value="TrpR-like"/>
    <property type="match status" value="1"/>
</dbReference>
<dbReference type="Gene3D" id="1.10.10.10">
    <property type="entry name" value="Winged helix-like DNA-binding domain superfamily/Winged helix DNA-binding domain"/>
    <property type="match status" value="1"/>
</dbReference>
<feature type="region of interest" description="Disordered" evidence="1">
    <location>
        <begin position="96"/>
        <end position="121"/>
    </location>
</feature>
<protein>
    <submittedName>
        <fullName evidence="2">Transposase</fullName>
    </submittedName>
</protein>